<feature type="compositionally biased region" description="Polar residues" evidence="1">
    <location>
        <begin position="194"/>
        <end position="203"/>
    </location>
</feature>
<gene>
    <name evidence="3" type="primary">LOC111089173</name>
</gene>
<feature type="region of interest" description="Disordered" evidence="1">
    <location>
        <begin position="30"/>
        <end position="211"/>
    </location>
</feature>
<feature type="compositionally biased region" description="Polar residues" evidence="1">
    <location>
        <begin position="30"/>
        <end position="46"/>
    </location>
</feature>
<feature type="compositionally biased region" description="Basic and acidic residues" evidence="1">
    <location>
        <begin position="178"/>
        <end position="193"/>
    </location>
</feature>
<evidence type="ECO:0000313" key="2">
    <source>
        <dbReference type="Proteomes" id="UP000694941"/>
    </source>
</evidence>
<feature type="compositionally biased region" description="Basic and acidic residues" evidence="1">
    <location>
        <begin position="63"/>
        <end position="75"/>
    </location>
</feature>
<feature type="compositionally biased region" description="Polar residues" evidence="1">
    <location>
        <begin position="148"/>
        <end position="157"/>
    </location>
</feature>
<feature type="compositionally biased region" description="Polar residues" evidence="1">
    <location>
        <begin position="292"/>
        <end position="305"/>
    </location>
</feature>
<dbReference type="Proteomes" id="UP000694941">
    <property type="component" value="Unplaced"/>
</dbReference>
<feature type="compositionally biased region" description="Basic and acidic residues" evidence="1">
    <location>
        <begin position="86"/>
        <end position="101"/>
    </location>
</feature>
<organism evidence="2 3">
    <name type="scientific">Limulus polyphemus</name>
    <name type="common">Atlantic horseshoe crab</name>
    <dbReference type="NCBI Taxonomy" id="6850"/>
    <lineage>
        <taxon>Eukaryota</taxon>
        <taxon>Metazoa</taxon>
        <taxon>Ecdysozoa</taxon>
        <taxon>Arthropoda</taxon>
        <taxon>Chelicerata</taxon>
        <taxon>Merostomata</taxon>
        <taxon>Xiphosura</taxon>
        <taxon>Limulidae</taxon>
        <taxon>Limulus</taxon>
    </lineage>
</organism>
<feature type="compositionally biased region" description="Polar residues" evidence="1">
    <location>
        <begin position="102"/>
        <end position="111"/>
    </location>
</feature>
<dbReference type="GeneID" id="111089173"/>
<sequence>MEVLGSEISLSKTSHFHNEEVVLYEEPVASISSQSIGLSTNNQWYGNQEDPRESLSKTSKLNQRYEKPTTSEDTRNPLSKPNKLNQRHEQKNIAKHLKDSLSKTSKLNQRYEQPATVEDPKDGLSKTSKLNQRYEEPTTVEDPRDSLSKTSKLNQRYEQPATVEDPKDGLSKTSKLNQRYEEPTAVEDPRDSLSKTSKLNQRYTKGGDGDHLDELANSIRLNPQYNDQFDPLSETSRLNKRYIETKVRQPGKPHPAVQSSNKMDQLGLTSSALNDRYFSQSGLIRPPDSHKSGFSLQGRQGQITSVKDRPCQKQLESLLPSSFGMRDPDQAYTLLNNTTTEHVKFLPSNSHFSQNDQISDTSETLSLSSHVRNVHVPSQTSDLDQYLDELFNPVLDGDVDEMSDARSLAALNGRNFRYQDYHRKLNPSGFTIDLSENSIDDMFDQILEEDLREINSSPRLTKMLKRGGD</sequence>
<reference evidence="3" key="1">
    <citation type="submission" date="2025-08" db="UniProtKB">
        <authorList>
            <consortium name="RefSeq"/>
        </authorList>
    </citation>
    <scope>IDENTIFICATION</scope>
    <source>
        <tissue evidence="3">Muscle</tissue>
    </source>
</reference>
<evidence type="ECO:0000313" key="3">
    <source>
        <dbReference type="RefSeq" id="XP_022256851.1"/>
    </source>
</evidence>
<feature type="compositionally biased region" description="Basic and acidic residues" evidence="1">
    <location>
        <begin position="132"/>
        <end position="147"/>
    </location>
</feature>
<name>A0ABM1TLU5_LIMPO</name>
<dbReference type="RefSeq" id="XP_022256851.1">
    <property type="nucleotide sequence ID" value="XM_022401143.1"/>
</dbReference>
<keyword evidence="2" id="KW-1185">Reference proteome</keyword>
<proteinExistence type="predicted"/>
<accession>A0ABM1TLU5</accession>
<evidence type="ECO:0000256" key="1">
    <source>
        <dbReference type="SAM" id="MobiDB-lite"/>
    </source>
</evidence>
<protein>
    <submittedName>
        <fullName evidence="3">Uncharacterized protein LOC111089173</fullName>
    </submittedName>
</protein>
<feature type="region of interest" description="Disordered" evidence="1">
    <location>
        <begin position="284"/>
        <end position="308"/>
    </location>
</feature>